<dbReference type="Proteomes" id="UP001597100">
    <property type="component" value="Unassembled WGS sequence"/>
</dbReference>
<proteinExistence type="predicted"/>
<dbReference type="CDD" id="cd00865">
    <property type="entry name" value="PEBP_bact_arch"/>
    <property type="match status" value="1"/>
</dbReference>
<dbReference type="EMBL" id="JBHTJP010000032">
    <property type="protein sequence ID" value="MFD0975565.1"/>
    <property type="molecule type" value="Genomic_DNA"/>
</dbReference>
<sequence>MEAKIKVSSTAFSGNSEIPEKYTCDGENVNPPLRFDHLPETTKSLALIVDDPDAPAGTWDHWVVWNIEPAKELAENSIPGEEGKNSFKQNHYGGPCPPSGTHRYFFKVYALDSKLDLDKDSEKEDLEKAMQGKILSSGELIGLYSKK</sequence>
<dbReference type="NCBIfam" id="TIGR00481">
    <property type="entry name" value="YbhB/YbcL family Raf kinase inhibitor-like protein"/>
    <property type="match status" value="1"/>
</dbReference>
<feature type="region of interest" description="Disordered" evidence="1">
    <location>
        <begin position="74"/>
        <end position="93"/>
    </location>
</feature>
<dbReference type="Pfam" id="PF01161">
    <property type="entry name" value="PBP"/>
    <property type="match status" value="1"/>
</dbReference>
<evidence type="ECO:0000313" key="2">
    <source>
        <dbReference type="EMBL" id="MFD0975565.1"/>
    </source>
</evidence>
<dbReference type="InterPro" id="IPR036610">
    <property type="entry name" value="PEBP-like_sf"/>
</dbReference>
<dbReference type="PANTHER" id="PTHR30289">
    <property type="entry name" value="UNCHARACTERIZED PROTEIN YBCL-RELATED"/>
    <property type="match status" value="1"/>
</dbReference>
<protein>
    <submittedName>
        <fullName evidence="2">YbhB/YbcL family Raf kinase inhibitor-like protein</fullName>
    </submittedName>
</protein>
<dbReference type="GO" id="GO:0004860">
    <property type="term" value="F:protein kinase inhibitor activity"/>
    <property type="evidence" value="ECO:0007669"/>
    <property type="project" value="UniProtKB-KW"/>
</dbReference>
<keyword evidence="2" id="KW-0649">Protein kinase inhibitor</keyword>
<evidence type="ECO:0000256" key="1">
    <source>
        <dbReference type="SAM" id="MobiDB-lite"/>
    </source>
</evidence>
<reference evidence="3" key="1">
    <citation type="journal article" date="2019" name="Int. J. Syst. Evol. Microbiol.">
        <title>The Global Catalogue of Microorganisms (GCM) 10K type strain sequencing project: providing services to taxonomists for standard genome sequencing and annotation.</title>
        <authorList>
            <consortium name="The Broad Institute Genomics Platform"/>
            <consortium name="The Broad Institute Genome Sequencing Center for Infectious Disease"/>
            <person name="Wu L."/>
            <person name="Ma J."/>
        </authorList>
    </citation>
    <scope>NUCLEOTIDE SEQUENCE [LARGE SCALE GENOMIC DNA]</scope>
    <source>
        <strain evidence="3">CCUG 60898</strain>
    </source>
</reference>
<dbReference type="PANTHER" id="PTHR30289:SF1">
    <property type="entry name" value="PEBP (PHOSPHATIDYLETHANOLAMINE-BINDING PROTEIN) FAMILY PROTEIN"/>
    <property type="match status" value="1"/>
</dbReference>
<dbReference type="SUPFAM" id="SSF49777">
    <property type="entry name" value="PEBP-like"/>
    <property type="match status" value="1"/>
</dbReference>
<evidence type="ECO:0000313" key="3">
    <source>
        <dbReference type="Proteomes" id="UP001597100"/>
    </source>
</evidence>
<dbReference type="InterPro" id="IPR008914">
    <property type="entry name" value="PEBP"/>
</dbReference>
<accession>A0ABW3ICI9</accession>
<dbReference type="InterPro" id="IPR005247">
    <property type="entry name" value="YbhB_YbcL/LppC-like"/>
</dbReference>
<keyword evidence="3" id="KW-1185">Reference proteome</keyword>
<gene>
    <name evidence="2" type="ORF">ACFQ1G_02065</name>
</gene>
<comment type="caution">
    <text evidence="2">The sequence shown here is derived from an EMBL/GenBank/DDBJ whole genome shotgun (WGS) entry which is preliminary data.</text>
</comment>
<dbReference type="Gene3D" id="3.90.280.10">
    <property type="entry name" value="PEBP-like"/>
    <property type="match status" value="1"/>
</dbReference>
<dbReference type="RefSeq" id="WP_380736599.1">
    <property type="nucleotide sequence ID" value="NZ_JBHTJP010000032.1"/>
</dbReference>
<organism evidence="2 3">
    <name type="scientific">Salinimicrobium gaetbulicola</name>
    <dbReference type="NCBI Taxonomy" id="999702"/>
    <lineage>
        <taxon>Bacteria</taxon>
        <taxon>Pseudomonadati</taxon>
        <taxon>Bacteroidota</taxon>
        <taxon>Flavobacteriia</taxon>
        <taxon>Flavobacteriales</taxon>
        <taxon>Flavobacteriaceae</taxon>
        <taxon>Salinimicrobium</taxon>
    </lineage>
</organism>
<name>A0ABW3ICI9_9FLAO</name>